<dbReference type="Pfam" id="PF01248">
    <property type="entry name" value="Ribosomal_L7Ae"/>
    <property type="match status" value="1"/>
</dbReference>
<evidence type="ECO:0000256" key="1">
    <source>
        <dbReference type="ARBA" id="ARBA00007337"/>
    </source>
</evidence>
<keyword evidence="2" id="KW-0687">Ribonucleoprotein</keyword>
<gene>
    <name evidence="4" type="ORF">OKIOD_LOCUS1792</name>
</gene>
<dbReference type="InterPro" id="IPR018492">
    <property type="entry name" value="Ribosomal_eL8/Nhp2"/>
</dbReference>
<evidence type="ECO:0000313" key="4">
    <source>
        <dbReference type="EMBL" id="CAG5082909.1"/>
    </source>
</evidence>
<feature type="domain" description="Ribosomal protein eL8/eL30/eS12/Gadd45" evidence="3">
    <location>
        <begin position="48"/>
        <end position="133"/>
    </location>
</feature>
<dbReference type="InterPro" id="IPR004038">
    <property type="entry name" value="Ribosomal_eL8/eL30/eS12/Gad45"/>
</dbReference>
<accession>A0ABN7RPM7</accession>
<dbReference type="Proteomes" id="UP001158576">
    <property type="component" value="Chromosome PAR"/>
</dbReference>
<proteinExistence type="inferred from homology"/>
<dbReference type="InterPro" id="IPR050257">
    <property type="entry name" value="eL8/uL1-like"/>
</dbReference>
<evidence type="ECO:0000313" key="5">
    <source>
        <dbReference type="Proteomes" id="UP001158576"/>
    </source>
</evidence>
<dbReference type="SUPFAM" id="SSF55315">
    <property type="entry name" value="L30e-like"/>
    <property type="match status" value="1"/>
</dbReference>
<organism evidence="4 5">
    <name type="scientific">Oikopleura dioica</name>
    <name type="common">Tunicate</name>
    <dbReference type="NCBI Taxonomy" id="34765"/>
    <lineage>
        <taxon>Eukaryota</taxon>
        <taxon>Metazoa</taxon>
        <taxon>Chordata</taxon>
        <taxon>Tunicata</taxon>
        <taxon>Appendicularia</taxon>
        <taxon>Copelata</taxon>
        <taxon>Oikopleuridae</taxon>
        <taxon>Oikopleura</taxon>
    </lineage>
</organism>
<dbReference type="InterPro" id="IPR029064">
    <property type="entry name" value="Ribosomal_eL30-like_sf"/>
</dbReference>
<reference evidence="4 5" key="1">
    <citation type="submission" date="2021-04" db="EMBL/GenBank/DDBJ databases">
        <authorList>
            <person name="Bliznina A."/>
        </authorList>
    </citation>
    <scope>NUCLEOTIDE SEQUENCE [LARGE SCALE GENOMIC DNA]</scope>
</reference>
<dbReference type="PRINTS" id="PR00881">
    <property type="entry name" value="L7ARS6FAMILY"/>
</dbReference>
<name>A0ABN7RPM7_OIKDI</name>
<keyword evidence="5" id="KW-1185">Reference proteome</keyword>
<evidence type="ECO:0000256" key="2">
    <source>
        <dbReference type="ARBA" id="ARBA00023274"/>
    </source>
</evidence>
<comment type="similarity">
    <text evidence="1">Belongs to the eukaryotic ribosomal protein eL8 family.</text>
</comment>
<protein>
    <submittedName>
        <fullName evidence="4">Oidioi.mRNA.OKI2018_I69.PAR.g10234.t1.cds</fullName>
    </submittedName>
</protein>
<evidence type="ECO:0000259" key="3">
    <source>
        <dbReference type="Pfam" id="PF01248"/>
    </source>
</evidence>
<dbReference type="PANTHER" id="PTHR23105">
    <property type="entry name" value="RIBOSOMAL PROTEIN L7AE FAMILY MEMBER"/>
    <property type="match status" value="1"/>
</dbReference>
<dbReference type="Gene3D" id="3.30.1330.30">
    <property type="match status" value="1"/>
</dbReference>
<dbReference type="EMBL" id="OU015568">
    <property type="protein sequence ID" value="CAG5082909.1"/>
    <property type="molecule type" value="Genomic_DNA"/>
</dbReference>
<sequence>MPPREEEATMDESMVEETEGISYEEQLGLMNDIAKPVASKKLCKRIFKCSKKASKDKTCLRRGVKDVIKYVKKGEKGFAVLAGDTFPIDVYCHLPCIFEDNDIPYVFVPSKHDLGAAIGSKRPTCVLLVKPGEEYMSDFGKAIKDIQKLPTACSV</sequence>